<dbReference type="STRING" id="404380.Gbem_3034"/>
<reference evidence="2 3" key="1">
    <citation type="submission" date="2008-07" db="EMBL/GenBank/DDBJ databases">
        <title>Complete sequence of Geobacter bemidjiensis BEM.</title>
        <authorList>
            <consortium name="US DOE Joint Genome Institute"/>
            <person name="Lucas S."/>
            <person name="Copeland A."/>
            <person name="Lapidus A."/>
            <person name="Glavina del Rio T."/>
            <person name="Dalin E."/>
            <person name="Tice H."/>
            <person name="Bruce D."/>
            <person name="Goodwin L."/>
            <person name="Pitluck S."/>
            <person name="Kiss H."/>
            <person name="Brettin T."/>
            <person name="Detter J.C."/>
            <person name="Han C."/>
            <person name="Kuske C.R."/>
            <person name="Schmutz J."/>
            <person name="Larimer F."/>
            <person name="Land M."/>
            <person name="Hauser L."/>
            <person name="Kyrpides N."/>
            <person name="Lykidis A."/>
            <person name="Lovley D."/>
            <person name="Richardson P."/>
        </authorList>
    </citation>
    <scope>NUCLEOTIDE SEQUENCE [LARGE SCALE GENOMIC DNA]</scope>
    <source>
        <strain evidence="3">ATCC BAA-1014 / DSM 16622 / JCM 12645 / Bem</strain>
    </source>
</reference>
<dbReference type="Pfam" id="PF13503">
    <property type="entry name" value="DUF4123"/>
    <property type="match status" value="1"/>
</dbReference>
<dbReference type="RefSeq" id="WP_012531467.1">
    <property type="nucleotide sequence ID" value="NC_011146.1"/>
</dbReference>
<gene>
    <name evidence="2" type="ordered locus">Gbem_3034</name>
</gene>
<dbReference type="AlphaFoldDB" id="B5E867"/>
<proteinExistence type="predicted"/>
<dbReference type="eggNOG" id="COG1716">
    <property type="taxonomic scope" value="Bacteria"/>
</dbReference>
<protein>
    <recommendedName>
        <fullName evidence="1">DUF4123 domain-containing protein</fullName>
    </recommendedName>
</protein>
<evidence type="ECO:0000313" key="2">
    <source>
        <dbReference type="EMBL" id="ACH40036.1"/>
    </source>
</evidence>
<keyword evidence="3" id="KW-1185">Reference proteome</keyword>
<reference evidence="2 3" key="2">
    <citation type="journal article" date="2010" name="BMC Genomics">
        <title>The genome of Geobacter bemidjiensis, exemplar for the subsurface clade of Geobacter species that predominate in Fe(III)-reducing subsurface environments.</title>
        <authorList>
            <person name="Aklujkar M."/>
            <person name="Young N.D."/>
            <person name="Holmes D."/>
            <person name="Chavan M."/>
            <person name="Risso C."/>
            <person name="Kiss H.E."/>
            <person name="Han C.S."/>
            <person name="Land M.L."/>
            <person name="Lovley D.R."/>
        </authorList>
    </citation>
    <scope>NUCLEOTIDE SEQUENCE [LARGE SCALE GENOMIC DNA]</scope>
    <source>
        <strain evidence="3">ATCC BAA-1014 / DSM 16622 / JCM 12645 / Bem</strain>
    </source>
</reference>
<sequence>MKNITLNALKTELFSGEPATVFAILDGATVSGLTQYLSTFSPRHVCLYPGELDPDMAEVAPYLALLEPDAAFTDWLLRYGWGRGWGIYGKTASRFSELRSHFRRLAKVADQTTGRALYFRFYDPKVLQLYLLGCSPPELHQYFGPVQQYLVEDDEPTRLTRMHLVDNELRQDSLSFG</sequence>
<dbReference type="OrthoDB" id="955748at2"/>
<dbReference type="InterPro" id="IPR025391">
    <property type="entry name" value="DUF4123"/>
</dbReference>
<dbReference type="Proteomes" id="UP000008825">
    <property type="component" value="Chromosome"/>
</dbReference>
<name>B5E867_CITBB</name>
<dbReference type="KEGG" id="gbm:Gbem_3034"/>
<evidence type="ECO:0000259" key="1">
    <source>
        <dbReference type="Pfam" id="PF13503"/>
    </source>
</evidence>
<dbReference type="EMBL" id="CP001124">
    <property type="protein sequence ID" value="ACH40036.1"/>
    <property type="molecule type" value="Genomic_DNA"/>
</dbReference>
<feature type="domain" description="DUF4123" evidence="1">
    <location>
        <begin position="21"/>
        <end position="141"/>
    </location>
</feature>
<organism evidence="2 3">
    <name type="scientific">Citrifermentans bemidjiense (strain ATCC BAA-1014 / DSM 16622 / JCM 12645 / Bem)</name>
    <name type="common">Geobacter bemidjiensis</name>
    <dbReference type="NCBI Taxonomy" id="404380"/>
    <lineage>
        <taxon>Bacteria</taxon>
        <taxon>Pseudomonadati</taxon>
        <taxon>Thermodesulfobacteriota</taxon>
        <taxon>Desulfuromonadia</taxon>
        <taxon>Geobacterales</taxon>
        <taxon>Geobacteraceae</taxon>
        <taxon>Citrifermentans</taxon>
    </lineage>
</organism>
<evidence type="ECO:0000313" key="3">
    <source>
        <dbReference type="Proteomes" id="UP000008825"/>
    </source>
</evidence>
<accession>B5E867</accession>
<dbReference type="HOGENOM" id="CLU_118575_0_0_7"/>